<sequence>MSDLDSIILLLDERLNALIEVVRGQQDTQDLLLAKVDLMSTDLHVIADYCCIHNKITPLGLIPDAELAWKLYSAELAFKANLVDLVDVEDQEMPESEEENTGKGKGKEKEVVEDEENGEERIDHLPSDLKITM</sequence>
<organism evidence="2 3">
    <name type="scientific">Clathrus columnatus</name>
    <dbReference type="NCBI Taxonomy" id="1419009"/>
    <lineage>
        <taxon>Eukaryota</taxon>
        <taxon>Fungi</taxon>
        <taxon>Dikarya</taxon>
        <taxon>Basidiomycota</taxon>
        <taxon>Agaricomycotina</taxon>
        <taxon>Agaricomycetes</taxon>
        <taxon>Phallomycetidae</taxon>
        <taxon>Phallales</taxon>
        <taxon>Clathraceae</taxon>
        <taxon>Clathrus</taxon>
    </lineage>
</organism>
<feature type="region of interest" description="Disordered" evidence="1">
    <location>
        <begin position="89"/>
        <end position="133"/>
    </location>
</feature>
<accession>A0AAV5AF07</accession>
<feature type="compositionally biased region" description="Basic and acidic residues" evidence="1">
    <location>
        <begin position="100"/>
        <end position="110"/>
    </location>
</feature>
<comment type="caution">
    <text evidence="2">The sequence shown here is derived from an EMBL/GenBank/DDBJ whole genome shotgun (WGS) entry which is preliminary data.</text>
</comment>
<proteinExistence type="predicted"/>
<name>A0AAV5AF07_9AGAM</name>
<keyword evidence="3" id="KW-1185">Reference proteome</keyword>
<evidence type="ECO:0000313" key="2">
    <source>
        <dbReference type="EMBL" id="GJJ11091.1"/>
    </source>
</evidence>
<gene>
    <name evidence="2" type="ORF">Clacol_005322</name>
</gene>
<evidence type="ECO:0000256" key="1">
    <source>
        <dbReference type="SAM" id="MobiDB-lite"/>
    </source>
</evidence>
<protein>
    <submittedName>
        <fullName evidence="2">Uncharacterized protein</fullName>
    </submittedName>
</protein>
<dbReference type="AlphaFoldDB" id="A0AAV5AF07"/>
<dbReference type="EMBL" id="BPWL01000006">
    <property type="protein sequence ID" value="GJJ11091.1"/>
    <property type="molecule type" value="Genomic_DNA"/>
</dbReference>
<evidence type="ECO:0000313" key="3">
    <source>
        <dbReference type="Proteomes" id="UP001050691"/>
    </source>
</evidence>
<feature type="compositionally biased region" description="Acidic residues" evidence="1">
    <location>
        <begin position="89"/>
        <end position="99"/>
    </location>
</feature>
<reference evidence="2" key="1">
    <citation type="submission" date="2021-10" db="EMBL/GenBank/DDBJ databases">
        <title>De novo Genome Assembly of Clathrus columnatus (Basidiomycota, Fungi) Using Illumina and Nanopore Sequence Data.</title>
        <authorList>
            <person name="Ogiso-Tanaka E."/>
            <person name="Itagaki H."/>
            <person name="Hosoya T."/>
            <person name="Hosaka K."/>
        </authorList>
    </citation>
    <scope>NUCLEOTIDE SEQUENCE</scope>
    <source>
        <strain evidence="2">MO-923</strain>
    </source>
</reference>
<dbReference type="Proteomes" id="UP001050691">
    <property type="component" value="Unassembled WGS sequence"/>
</dbReference>